<reference evidence="1" key="1">
    <citation type="journal article" date="2021" name="Proc. Natl. Acad. Sci. U.S.A.">
        <title>A Catalog of Tens of Thousands of Viruses from Human Metagenomes Reveals Hidden Associations with Chronic Diseases.</title>
        <authorList>
            <person name="Tisza M.J."/>
            <person name="Buck C.B."/>
        </authorList>
    </citation>
    <scope>NUCLEOTIDE SEQUENCE</scope>
    <source>
        <strain evidence="1">Ct5xZ3</strain>
    </source>
</reference>
<accession>A0A8S5RS83</accession>
<protein>
    <submittedName>
        <fullName evidence="1">Uncharacterized protein</fullName>
    </submittedName>
</protein>
<evidence type="ECO:0000313" key="1">
    <source>
        <dbReference type="EMBL" id="DAE92109.1"/>
    </source>
</evidence>
<name>A0A8S5RS83_9CAUD</name>
<sequence length="80" mass="9539">MEYMRTENKTDKYVIIAMRDGRLKYVGRDYNQKRNYGYTVKINNARTYDSAEKAANAMIRFNIQGQIGRIQKTFELMEIM</sequence>
<dbReference type="EMBL" id="BK057794">
    <property type="protein sequence ID" value="DAE92109.1"/>
    <property type="molecule type" value="Genomic_DNA"/>
</dbReference>
<organism evidence="1">
    <name type="scientific">Myoviridae sp. ct5xZ3</name>
    <dbReference type="NCBI Taxonomy" id="2827601"/>
    <lineage>
        <taxon>Viruses</taxon>
        <taxon>Duplodnaviria</taxon>
        <taxon>Heunggongvirae</taxon>
        <taxon>Uroviricota</taxon>
        <taxon>Caudoviricetes</taxon>
    </lineage>
</organism>
<proteinExistence type="predicted"/>